<dbReference type="Proteomes" id="UP001189429">
    <property type="component" value="Unassembled WGS sequence"/>
</dbReference>
<evidence type="ECO:0000313" key="2">
    <source>
        <dbReference type="EMBL" id="CAK0862996.1"/>
    </source>
</evidence>
<organism evidence="2 3">
    <name type="scientific">Prorocentrum cordatum</name>
    <dbReference type="NCBI Taxonomy" id="2364126"/>
    <lineage>
        <taxon>Eukaryota</taxon>
        <taxon>Sar</taxon>
        <taxon>Alveolata</taxon>
        <taxon>Dinophyceae</taxon>
        <taxon>Prorocentrales</taxon>
        <taxon>Prorocentraceae</taxon>
        <taxon>Prorocentrum</taxon>
    </lineage>
</organism>
<evidence type="ECO:0000256" key="1">
    <source>
        <dbReference type="SAM" id="MobiDB-lite"/>
    </source>
</evidence>
<keyword evidence="3" id="KW-1185">Reference proteome</keyword>
<reference evidence="2" key="1">
    <citation type="submission" date="2023-10" db="EMBL/GenBank/DDBJ databases">
        <authorList>
            <person name="Chen Y."/>
            <person name="Shah S."/>
            <person name="Dougan E. K."/>
            <person name="Thang M."/>
            <person name="Chan C."/>
        </authorList>
    </citation>
    <scope>NUCLEOTIDE SEQUENCE [LARGE SCALE GENOMIC DNA]</scope>
</reference>
<gene>
    <name evidence="2" type="ORF">PCOR1329_LOCUS51281</name>
</gene>
<comment type="caution">
    <text evidence="2">The sequence shown here is derived from an EMBL/GenBank/DDBJ whole genome shotgun (WGS) entry which is preliminary data.</text>
</comment>
<accession>A0ABN9UUZ3</accession>
<evidence type="ECO:0000313" key="3">
    <source>
        <dbReference type="Proteomes" id="UP001189429"/>
    </source>
</evidence>
<feature type="region of interest" description="Disordered" evidence="1">
    <location>
        <begin position="687"/>
        <end position="711"/>
    </location>
</feature>
<name>A0ABN9UUZ3_9DINO</name>
<proteinExistence type="predicted"/>
<feature type="non-terminal residue" evidence="2">
    <location>
        <position position="1"/>
    </location>
</feature>
<protein>
    <submittedName>
        <fullName evidence="2">Uncharacterized protein</fullName>
    </submittedName>
</protein>
<dbReference type="EMBL" id="CAUYUJ010016218">
    <property type="protein sequence ID" value="CAK0862996.1"/>
    <property type="molecule type" value="Genomic_DNA"/>
</dbReference>
<feature type="compositionally biased region" description="Polar residues" evidence="1">
    <location>
        <begin position="687"/>
        <end position="704"/>
    </location>
</feature>
<sequence>AAEIKVAPMDTVIGSSATEVNRIEADTIDYKKVAAMRTKYRACSLQGAPKRRLQPPQVMARWVNREGLSPNPGRCESLLMDLVFKWDQEEADHDCICVEVKPGCTRGLKHNRDKCEGGPRLTPPDPAEAMCLSISHTHLNQCLKNITGRAQVTLAPLLNTVADQSGRIDPKLVEGKTPALADAAEAGLMWEILSYTLDEEEPQGVAMIQRCINNKSHAQAVEHELQVLASLTDTVCMKDVQLANGTISEEKAKEHLRMIGQGRVVEMKNYRQLLQVALNMAQSPAWDNISAVHDWFNAPFAAAACIQLAYKTTPESPIEDGFCTRAPPALAGRLPAKSTGKQAIAKIEEHLRRFHITYDKCGAYQKMTPKERRAFLGKVGMELAEAALLGATADAQGAILEAACRCEDGLRAELADHPGIRSKLPPCPVQRTAPASGGNTAPALAAAQASALAPRLALYNADGVATEGVKASRMSSEEQAVEWESTLAMPGGGSLVAGKILRALALAHQQARISAAGLKVVATFSYLETAAAGSEEWRRDSGPQAPTRPPTDVKVFAAKSYKVGQLVLVPLPKSAANITSSSISDKAIPTVHSDEKSNPYNIVPSISWDAKTKFLHPFWLAQKHSVKQAANLHMITLSVMSTVKCQGDLVSCLADQLQSEATEIPVWTNPEDIEDGAEIVCHVPPTQKTPKAKTASTWLSQKTPGTKGKAP</sequence>